<feature type="region of interest" description="Disordered" evidence="7">
    <location>
        <begin position="383"/>
        <end position="559"/>
    </location>
</feature>
<evidence type="ECO:0000256" key="6">
    <source>
        <dbReference type="PROSITE-ProRule" id="PRU00309"/>
    </source>
</evidence>
<dbReference type="PROSITE" id="PS00028">
    <property type="entry name" value="ZINC_FINGER_C2H2_1"/>
    <property type="match status" value="1"/>
</dbReference>
<keyword evidence="2" id="KW-0479">Metal-binding</keyword>
<evidence type="ECO:0000259" key="8">
    <source>
        <dbReference type="PROSITE" id="PS50950"/>
    </source>
</evidence>
<feature type="compositionally biased region" description="Pro residues" evidence="7">
    <location>
        <begin position="396"/>
        <end position="437"/>
    </location>
</feature>
<comment type="subcellular location">
    <subcellularLocation>
        <location evidence="1">Cell junction</location>
        <location evidence="1">Focal adhesion</location>
    </subcellularLocation>
</comment>
<dbReference type="GO" id="GO:0005925">
    <property type="term" value="C:focal adhesion"/>
    <property type="evidence" value="ECO:0007669"/>
    <property type="project" value="UniProtKB-SubCell"/>
</dbReference>
<protein>
    <recommendedName>
        <fullName evidence="8">THAP-type domain-containing protein</fullName>
    </recommendedName>
</protein>
<name>A0A3Q2QHT5_FUNHE</name>
<dbReference type="PROSITE" id="PS50950">
    <property type="entry name" value="ZF_THAP"/>
    <property type="match status" value="1"/>
</dbReference>
<feature type="compositionally biased region" description="Pro residues" evidence="7">
    <location>
        <begin position="486"/>
        <end position="550"/>
    </location>
</feature>
<feature type="compositionally biased region" description="Low complexity" evidence="7">
    <location>
        <begin position="438"/>
        <end position="450"/>
    </location>
</feature>
<feature type="compositionally biased region" description="Polar residues" evidence="7">
    <location>
        <begin position="243"/>
        <end position="260"/>
    </location>
</feature>
<dbReference type="InterPro" id="IPR006612">
    <property type="entry name" value="THAP_Znf"/>
</dbReference>
<dbReference type="GeneTree" id="ENSGT01150000287118"/>
<evidence type="ECO:0000313" key="9">
    <source>
        <dbReference type="Ensembl" id="ENSFHEP00000026454.1"/>
    </source>
</evidence>
<reference evidence="9" key="1">
    <citation type="submission" date="2025-08" db="UniProtKB">
        <authorList>
            <consortium name="Ensembl"/>
        </authorList>
    </citation>
    <scope>IDENTIFICATION</scope>
</reference>
<dbReference type="Ensembl" id="ENSFHET00000002672.1">
    <property type="protein sequence ID" value="ENSFHEP00000026454.1"/>
    <property type="gene ID" value="ENSFHEG00000009301.1"/>
</dbReference>
<dbReference type="PRINTS" id="PR01217">
    <property type="entry name" value="PRICHEXTENSN"/>
</dbReference>
<keyword evidence="5 6" id="KW-0238">DNA-binding</keyword>
<dbReference type="SMART" id="SM00355">
    <property type="entry name" value="ZnF_C2H2"/>
    <property type="match status" value="3"/>
</dbReference>
<feature type="compositionally biased region" description="Pro residues" evidence="7">
    <location>
        <begin position="451"/>
        <end position="472"/>
    </location>
</feature>
<dbReference type="AlphaFoldDB" id="A0A3Q2QHT5"/>
<evidence type="ECO:0000256" key="4">
    <source>
        <dbReference type="ARBA" id="ARBA00022833"/>
    </source>
</evidence>
<reference evidence="9" key="2">
    <citation type="submission" date="2025-09" db="UniProtKB">
        <authorList>
            <consortium name="Ensembl"/>
        </authorList>
    </citation>
    <scope>IDENTIFICATION</scope>
</reference>
<dbReference type="InterPro" id="IPR013087">
    <property type="entry name" value="Znf_C2H2_type"/>
</dbReference>
<dbReference type="PANTHER" id="PTHR24216:SF65">
    <property type="entry name" value="PAXILLIN-LIKE PROTEIN 1"/>
    <property type="match status" value="1"/>
</dbReference>
<dbReference type="GO" id="GO:0003677">
    <property type="term" value="F:DNA binding"/>
    <property type="evidence" value="ECO:0007669"/>
    <property type="project" value="UniProtKB-UniRule"/>
</dbReference>
<evidence type="ECO:0000313" key="10">
    <source>
        <dbReference type="Proteomes" id="UP000265000"/>
    </source>
</evidence>
<dbReference type="Proteomes" id="UP000265000">
    <property type="component" value="Unplaced"/>
</dbReference>
<evidence type="ECO:0000256" key="1">
    <source>
        <dbReference type="ARBA" id="ARBA00004246"/>
    </source>
</evidence>
<evidence type="ECO:0000256" key="7">
    <source>
        <dbReference type="SAM" id="MobiDB-lite"/>
    </source>
</evidence>
<evidence type="ECO:0000256" key="5">
    <source>
        <dbReference type="ARBA" id="ARBA00023125"/>
    </source>
</evidence>
<dbReference type="SUPFAM" id="SSF57716">
    <property type="entry name" value="Glucocorticoid receptor-like (DNA-binding domain)"/>
    <property type="match status" value="1"/>
</dbReference>
<feature type="compositionally biased region" description="Basic and acidic residues" evidence="7">
    <location>
        <begin position="231"/>
        <end position="242"/>
    </location>
</feature>
<organism evidence="9 10">
    <name type="scientific">Fundulus heteroclitus</name>
    <name type="common">Killifish</name>
    <name type="synonym">Mummichog</name>
    <dbReference type="NCBI Taxonomy" id="8078"/>
    <lineage>
        <taxon>Eukaryota</taxon>
        <taxon>Metazoa</taxon>
        <taxon>Chordata</taxon>
        <taxon>Craniata</taxon>
        <taxon>Vertebrata</taxon>
        <taxon>Euteleostomi</taxon>
        <taxon>Actinopterygii</taxon>
        <taxon>Neopterygii</taxon>
        <taxon>Teleostei</taxon>
        <taxon>Neoteleostei</taxon>
        <taxon>Acanthomorphata</taxon>
        <taxon>Ovalentaria</taxon>
        <taxon>Atherinomorphae</taxon>
        <taxon>Cyprinodontiformes</taxon>
        <taxon>Fundulidae</taxon>
        <taxon>Fundulus</taxon>
    </lineage>
</organism>
<feature type="region of interest" description="Disordered" evidence="7">
    <location>
        <begin position="708"/>
        <end position="740"/>
    </location>
</feature>
<feature type="domain" description="THAP-type" evidence="8">
    <location>
        <begin position="1"/>
        <end position="50"/>
    </location>
</feature>
<evidence type="ECO:0000256" key="2">
    <source>
        <dbReference type="ARBA" id="ARBA00022723"/>
    </source>
</evidence>
<dbReference type="PANTHER" id="PTHR24216">
    <property type="entry name" value="PAXILLIN-RELATED"/>
    <property type="match status" value="1"/>
</dbReference>
<keyword evidence="3 6" id="KW-0863">Zinc-finger</keyword>
<dbReference type="STRING" id="8078.ENSFHEP00000026454"/>
<dbReference type="GO" id="GO:0008270">
    <property type="term" value="F:zinc ion binding"/>
    <property type="evidence" value="ECO:0007669"/>
    <property type="project" value="UniProtKB-KW"/>
</dbReference>
<dbReference type="Pfam" id="PF05485">
    <property type="entry name" value="THAP"/>
    <property type="match status" value="1"/>
</dbReference>
<proteinExistence type="predicted"/>
<evidence type="ECO:0000256" key="3">
    <source>
        <dbReference type="ARBA" id="ARBA00022771"/>
    </source>
</evidence>
<keyword evidence="10" id="KW-1185">Reference proteome</keyword>
<feature type="region of interest" description="Disordered" evidence="7">
    <location>
        <begin position="231"/>
        <end position="260"/>
    </location>
</feature>
<keyword evidence="4" id="KW-0862">Zinc</keyword>
<sequence length="764" mass="84572">MRKKWEDSTRTKEFTASNNFVLCSEHFKKEDFDRTGLTVRLKDGVLPSIFSLPAHLQEPVKRSTTVIPRRTKASHLTVSQDDQETFTPQPQPTDTRKVEYHNIEIMVEDYNQVEIEEAANHQMKVENPDMKIENSQMKIEEKIYQMEIEEQKNHERKVENHQMEIEEAANHQRKVENHQMEIEEAANHQMKVENPEMRNHMIKNEENLQMEIEEDNHVKQEENDVAKVEDHQEKFQDQEPDHLNTTNQTNQAASSGPSDLQMHQTILRRGQDPLRSLNRCTVCCDNFHCYFCRKTFSAFYKVKDHIENHERTAVKYEDMSIIECNLGCREVAHFHCYHCKTTVLTPMTLINHLGQCKKTQLSAKQPEMSMPLISTSSWAVATSQSTATSAAQTPPASTPPVPTPPASAPPVPTPPASAPLVPMPPASTPSVPMPPASAPSVPKPLASTPSVPMPPASAPPTSTPSVPMPPASAPSVPKPLASTPSVPMPPASTPSVPMPPASTPSVPMPPASAPPTSTPSVPMPPTSTPSVPTPPASTPPASTPPVPTPPASKSAVPTPVTLSTAAPRPICVHKQVMVTCKQCGIKINKNKLQVHINRNYSALKTSDNKNRRCPLCGASLTHLGKHLKGLHKVSNAEEKHILVKLGSRRISIRECPCPVPGCAYASGKHLDRHLGCYHSELSDRSRSRMTERARFLLAIDQLAKLRATDPSPPMVSTLDLEDPPQATRDEPLAEDTTEEQVLDHEECRRALARYCASLMFLLLT</sequence>
<feature type="compositionally biased region" description="Low complexity" evidence="7">
    <location>
        <begin position="383"/>
        <end position="395"/>
    </location>
</feature>
<accession>A0A3Q2QHT5</accession>